<evidence type="ECO:0000313" key="6">
    <source>
        <dbReference type="EMBL" id="PWU93472.1"/>
    </source>
</evidence>
<dbReference type="VEuPathDB" id="TriTrypDB:TcCLB.509777.4"/>
<dbReference type="GO" id="GO:0005762">
    <property type="term" value="C:mitochondrial large ribosomal subunit"/>
    <property type="evidence" value="ECO:0007669"/>
    <property type="project" value="TreeGrafter"/>
</dbReference>
<dbReference type="SMART" id="SM01382">
    <property type="entry name" value="Ribosomal_L2_C"/>
    <property type="match status" value="1"/>
</dbReference>
<dbReference type="PANTHER" id="PTHR13691">
    <property type="entry name" value="RIBOSOMAL PROTEIN L2"/>
    <property type="match status" value="1"/>
</dbReference>
<dbReference type="GO" id="GO:0032543">
    <property type="term" value="P:mitochondrial translation"/>
    <property type="evidence" value="ECO:0007669"/>
    <property type="project" value="TreeGrafter"/>
</dbReference>
<dbReference type="Proteomes" id="UP000246121">
    <property type="component" value="Unassembled WGS sequence"/>
</dbReference>
<evidence type="ECO:0000313" key="7">
    <source>
        <dbReference type="Proteomes" id="UP000246121"/>
    </source>
</evidence>
<comment type="similarity">
    <text evidence="1">Belongs to the universal ribosomal protein uL2 family.</text>
</comment>
<evidence type="ECO:0000256" key="3">
    <source>
        <dbReference type="ARBA" id="ARBA00023274"/>
    </source>
</evidence>
<dbReference type="Pfam" id="PF03947">
    <property type="entry name" value="Ribosomal_L2_C"/>
    <property type="match status" value="1"/>
</dbReference>
<accession>A0A2V2VD13</accession>
<feature type="compositionally biased region" description="Basic residues" evidence="4">
    <location>
        <begin position="350"/>
        <end position="362"/>
    </location>
</feature>
<feature type="region of interest" description="Disordered" evidence="4">
    <location>
        <begin position="348"/>
        <end position="372"/>
    </location>
</feature>
<reference evidence="6 7" key="1">
    <citation type="journal article" date="2018" name="Microb. Genom.">
        <title>Expanding an expanded genome: long-read sequencing of Trypanosoma cruzi.</title>
        <authorList>
            <person name="Berna L."/>
            <person name="Rodriguez M."/>
            <person name="Chiribao M.L."/>
            <person name="Parodi-Talice A."/>
            <person name="Pita S."/>
            <person name="Rijo G."/>
            <person name="Alvarez-Valin F."/>
            <person name="Robello C."/>
        </authorList>
    </citation>
    <scope>NUCLEOTIDE SEQUENCE [LARGE SCALE GENOMIC DNA]</scope>
    <source>
        <strain evidence="6 7">Dm28c</strain>
    </source>
</reference>
<protein>
    <submittedName>
        <fullName evidence="6">Putative ribosomal protein L2</fullName>
    </submittedName>
</protein>
<keyword evidence="3" id="KW-0687">Ribonucleoprotein</keyword>
<name>A0A2V2VD13_TRYCR</name>
<dbReference type="VEuPathDB" id="TriTrypDB:C4B63_31g84"/>
<dbReference type="VEuPathDB" id="TriTrypDB:TCSYLVIO_010548"/>
<dbReference type="Gene3D" id="2.30.30.30">
    <property type="match status" value="1"/>
</dbReference>
<dbReference type="InterPro" id="IPR002171">
    <property type="entry name" value="Ribosomal_uL2"/>
</dbReference>
<dbReference type="EMBL" id="PRFA01000031">
    <property type="protein sequence ID" value="PWU93472.1"/>
    <property type="molecule type" value="Genomic_DNA"/>
</dbReference>
<evidence type="ECO:0000256" key="2">
    <source>
        <dbReference type="ARBA" id="ARBA00022980"/>
    </source>
</evidence>
<dbReference type="VEuPathDB" id="TriTrypDB:TcYC6_0066000"/>
<organism evidence="6 7">
    <name type="scientific">Trypanosoma cruzi</name>
    <dbReference type="NCBI Taxonomy" id="5693"/>
    <lineage>
        <taxon>Eukaryota</taxon>
        <taxon>Discoba</taxon>
        <taxon>Euglenozoa</taxon>
        <taxon>Kinetoplastea</taxon>
        <taxon>Metakinetoplastina</taxon>
        <taxon>Trypanosomatida</taxon>
        <taxon>Trypanosomatidae</taxon>
        <taxon>Trypanosoma</taxon>
        <taxon>Schizotrypanum</taxon>
    </lineage>
</organism>
<dbReference type="InterPro" id="IPR008991">
    <property type="entry name" value="Translation_prot_SH3-like_sf"/>
</dbReference>
<comment type="caution">
    <text evidence="6">The sequence shown here is derived from an EMBL/GenBank/DDBJ whole genome shotgun (WGS) entry which is preliminary data.</text>
</comment>
<dbReference type="VEuPathDB" id="TriTrypDB:ECC02_000784"/>
<sequence length="430" mass="48796">MWRHWAASIFAGGTVYRGCLLFLHDIRGGAVGSPSLVCAKITRKGTTADVHFFAPTLSVARRGVKLSNPSSKQGSQHYGVEPKLEAGKDVQLKHTEMYDGYTDDFGVFKEGPPTTLRLEYVRSPEHGYSQQLLQKDIWSPFQVNANMMIYTPFYYDWKGFASRDYWGHRSGTNPGSKVLLGHYRRAEERSWGYRVMVNHKPQKRIPKWLACIVHLPRKKTFVGFFLYANGAYVAELLTYKQLPRICYNKPFQGCMPTIGQTVALSEVTYGKELHSVEMYPGHGGVICRASGTAAVVLRGSEPNLVPLLLPSKEVRLFDNQCHAVFGRRAGVMYRYQRNFGKRNVEENMPHRPKVHSKTKRVSSHPAGGGNGGSANLLVPLDWRIHPRNCVKTKYWLSGYILRGRQYNKSQTVADIKSKTYSWANRDPVYR</sequence>
<feature type="domain" description="Large ribosomal subunit protein uL2 C-terminal" evidence="5">
    <location>
        <begin position="256"/>
        <end position="383"/>
    </location>
</feature>
<dbReference type="PANTHER" id="PTHR13691:SF5">
    <property type="entry name" value="LARGE RIBOSOMAL SUBUNIT PROTEIN UL2M"/>
    <property type="match status" value="1"/>
</dbReference>
<dbReference type="OrthoDB" id="268576at2759"/>
<dbReference type="GO" id="GO:0003723">
    <property type="term" value="F:RNA binding"/>
    <property type="evidence" value="ECO:0007669"/>
    <property type="project" value="TreeGrafter"/>
</dbReference>
<dbReference type="SUPFAM" id="SSF50104">
    <property type="entry name" value="Translation proteins SH3-like domain"/>
    <property type="match status" value="1"/>
</dbReference>
<evidence type="ECO:0000256" key="1">
    <source>
        <dbReference type="ARBA" id="ARBA00005636"/>
    </source>
</evidence>
<evidence type="ECO:0000259" key="5">
    <source>
        <dbReference type="SMART" id="SM01382"/>
    </source>
</evidence>
<dbReference type="VEuPathDB" id="TriTrypDB:TcBrA4_0113720"/>
<dbReference type="VEuPathDB" id="TriTrypDB:TcCL_NonESM07302"/>
<gene>
    <name evidence="6" type="ORF">C4B63_31g84</name>
</gene>
<dbReference type="AlphaFoldDB" id="A0A2V2VD13"/>
<dbReference type="InterPro" id="IPR022669">
    <property type="entry name" value="Ribosomal_uL2_C"/>
</dbReference>
<evidence type="ECO:0000256" key="4">
    <source>
        <dbReference type="SAM" id="MobiDB-lite"/>
    </source>
</evidence>
<dbReference type="InterPro" id="IPR014722">
    <property type="entry name" value="Rib_uL2_dom2"/>
</dbReference>
<dbReference type="VEuPathDB" id="TriTrypDB:BCY84_10624"/>
<proteinExistence type="inferred from homology"/>
<dbReference type="VEuPathDB" id="TriTrypDB:TcCLB.507061.20"/>
<dbReference type="VEuPathDB" id="TriTrypDB:Tc_MARK_8922"/>
<dbReference type="VEuPathDB" id="TriTrypDB:C3747_190g38"/>
<keyword evidence="2 6" id="KW-0689">Ribosomal protein</keyword>
<dbReference type="VEuPathDB" id="TriTrypDB:TcG_04029"/>
<dbReference type="GO" id="GO:0003735">
    <property type="term" value="F:structural constituent of ribosome"/>
    <property type="evidence" value="ECO:0007669"/>
    <property type="project" value="InterPro"/>
</dbReference>